<reference evidence="1" key="2">
    <citation type="submission" date="2022-01" db="EMBL/GenBank/DDBJ databases">
        <authorList>
            <person name="Yamashiro T."/>
            <person name="Shiraishi A."/>
            <person name="Satake H."/>
            <person name="Nakayama K."/>
        </authorList>
    </citation>
    <scope>NUCLEOTIDE SEQUENCE</scope>
</reference>
<name>A0ABQ4YF56_9ASTR</name>
<comment type="caution">
    <text evidence="1">The sequence shown here is derived from an EMBL/GenBank/DDBJ whole genome shotgun (WGS) entry which is preliminary data.</text>
</comment>
<reference evidence="1" key="1">
    <citation type="journal article" date="2022" name="Int. J. Mol. Sci.">
        <title>Draft Genome of Tanacetum Coccineum: Genomic Comparison of Closely Related Tanacetum-Family Plants.</title>
        <authorList>
            <person name="Yamashiro T."/>
            <person name="Shiraishi A."/>
            <person name="Nakayama K."/>
            <person name="Satake H."/>
        </authorList>
    </citation>
    <scope>NUCLEOTIDE SEQUENCE</scope>
</reference>
<proteinExistence type="predicted"/>
<dbReference type="Proteomes" id="UP001151760">
    <property type="component" value="Unassembled WGS sequence"/>
</dbReference>
<sequence length="118" mass="12935">MLAVVYARRKIPIYAHLDKSSNRVISDHSDITYLVAKKDSKAEIAPWVHLHQEVPHSKVIDTNGAENLTAGIIFPRLENPMIMCSTPKGSVRRCCTPAKKLLDSSSKLATIGPTGEPS</sequence>
<keyword evidence="2" id="KW-1185">Reference proteome</keyword>
<protein>
    <recommendedName>
        <fullName evidence="3">Reverse transcriptase RNase H-like domain-containing protein</fullName>
    </recommendedName>
</protein>
<gene>
    <name evidence="1" type="ORF">Tco_0726250</name>
</gene>
<dbReference type="EMBL" id="BQNB010010370">
    <property type="protein sequence ID" value="GJS76369.1"/>
    <property type="molecule type" value="Genomic_DNA"/>
</dbReference>
<accession>A0ABQ4YF56</accession>
<evidence type="ECO:0000313" key="2">
    <source>
        <dbReference type="Proteomes" id="UP001151760"/>
    </source>
</evidence>
<organism evidence="1 2">
    <name type="scientific">Tanacetum coccineum</name>
    <dbReference type="NCBI Taxonomy" id="301880"/>
    <lineage>
        <taxon>Eukaryota</taxon>
        <taxon>Viridiplantae</taxon>
        <taxon>Streptophyta</taxon>
        <taxon>Embryophyta</taxon>
        <taxon>Tracheophyta</taxon>
        <taxon>Spermatophyta</taxon>
        <taxon>Magnoliopsida</taxon>
        <taxon>eudicotyledons</taxon>
        <taxon>Gunneridae</taxon>
        <taxon>Pentapetalae</taxon>
        <taxon>asterids</taxon>
        <taxon>campanulids</taxon>
        <taxon>Asterales</taxon>
        <taxon>Asteraceae</taxon>
        <taxon>Asteroideae</taxon>
        <taxon>Anthemideae</taxon>
        <taxon>Anthemidinae</taxon>
        <taxon>Tanacetum</taxon>
    </lineage>
</organism>
<evidence type="ECO:0000313" key="1">
    <source>
        <dbReference type="EMBL" id="GJS76369.1"/>
    </source>
</evidence>
<evidence type="ECO:0008006" key="3">
    <source>
        <dbReference type="Google" id="ProtNLM"/>
    </source>
</evidence>